<dbReference type="OrthoDB" id="407432at2759"/>
<keyword evidence="1" id="KW-0808">Transferase</keyword>
<evidence type="ECO:0000256" key="3">
    <source>
        <dbReference type="ARBA" id="ARBA00022842"/>
    </source>
</evidence>
<dbReference type="Proteomes" id="UP000005446">
    <property type="component" value="Unassembled WGS sequence"/>
</dbReference>
<dbReference type="HOGENOM" id="CLU_921509_0_0_1"/>
<dbReference type="GO" id="GO:0031123">
    <property type="term" value="P:RNA 3'-end processing"/>
    <property type="evidence" value="ECO:0007669"/>
    <property type="project" value="TreeGrafter"/>
</dbReference>
<dbReference type="GO" id="GO:0050265">
    <property type="term" value="F:RNA uridylyltransferase activity"/>
    <property type="evidence" value="ECO:0007669"/>
    <property type="project" value="TreeGrafter"/>
</dbReference>
<feature type="domain" description="PAP-associated" evidence="5">
    <location>
        <begin position="117"/>
        <end position="167"/>
    </location>
</feature>
<evidence type="ECO:0000256" key="4">
    <source>
        <dbReference type="SAM" id="MobiDB-lite"/>
    </source>
</evidence>
<reference evidence="6 7" key="1">
    <citation type="journal article" date="2012" name="Eukaryot. Cell">
        <title>Genome sequence of the fungus Glarea lozoyensis: the first genome sequence of a species from the Helotiaceae family.</title>
        <authorList>
            <person name="Youssar L."/>
            <person name="Gruening B.A."/>
            <person name="Erxleben A."/>
            <person name="Guenther S."/>
            <person name="Huettel W."/>
        </authorList>
    </citation>
    <scope>NUCLEOTIDE SEQUENCE [LARGE SCALE GENOMIC DNA]</scope>
    <source>
        <strain evidence="7">ATCC 74030 / MF5533</strain>
    </source>
</reference>
<dbReference type="Pfam" id="PF03828">
    <property type="entry name" value="PAP_assoc"/>
    <property type="match status" value="1"/>
</dbReference>
<name>H0EVH8_GLAL7</name>
<feature type="region of interest" description="Disordered" evidence="4">
    <location>
        <begin position="178"/>
        <end position="208"/>
    </location>
</feature>
<gene>
    <name evidence="6" type="ORF">M7I_6776</name>
</gene>
<dbReference type="AlphaFoldDB" id="H0EVH8"/>
<dbReference type="InterPro" id="IPR002058">
    <property type="entry name" value="PAP_assoc"/>
</dbReference>
<evidence type="ECO:0000259" key="5">
    <source>
        <dbReference type="Pfam" id="PF03828"/>
    </source>
</evidence>
<keyword evidence="2" id="KW-0479">Metal-binding</keyword>
<accession>H0EVH8</accession>
<organism evidence="6 7">
    <name type="scientific">Glarea lozoyensis (strain ATCC 74030 / MF5533)</name>
    <dbReference type="NCBI Taxonomy" id="1104152"/>
    <lineage>
        <taxon>Eukaryota</taxon>
        <taxon>Fungi</taxon>
        <taxon>Dikarya</taxon>
        <taxon>Ascomycota</taxon>
        <taxon>Pezizomycotina</taxon>
        <taxon>Leotiomycetes</taxon>
        <taxon>Helotiales</taxon>
        <taxon>Helotiaceae</taxon>
        <taxon>Glarea</taxon>
    </lineage>
</organism>
<dbReference type="GO" id="GO:0046872">
    <property type="term" value="F:metal ion binding"/>
    <property type="evidence" value="ECO:0007669"/>
    <property type="project" value="UniProtKB-KW"/>
</dbReference>
<sequence>MKNHSTISRGYKVVQHYIEGIYNSDIRSALQKLVTDTTSLYLVALQHRVMQLITDYEHALKNGVYENNNRPVIEHHLLPAEIEARTTCNGCDVCFWRNEVEIKNLADRKMLNHNHDSVGFLLRGFFEYYAQNGDMTTVRHRGFDWGREVLSLRTRGGILSKQVKGWVGAKTTIETNVVAPPTPSTIKPAASTDETTPQTPKPQPQRLEETKEIRHRYLFAIEDPFELTHNVARTVTHNGIVSIRDEFRRAWRILRNIDKPEQRDGGLLDPIDATGKGGSEVKGSFLELLEILHGPELKQVVV</sequence>
<dbReference type="Gene3D" id="1.10.1410.10">
    <property type="match status" value="1"/>
</dbReference>
<proteinExistence type="predicted"/>
<keyword evidence="3" id="KW-0460">Magnesium</keyword>
<dbReference type="PANTHER" id="PTHR12271:SF40">
    <property type="entry name" value="POLY(A) RNA POLYMERASE GLD2"/>
    <property type="match status" value="1"/>
</dbReference>
<comment type="caution">
    <text evidence="6">The sequence shown here is derived from an EMBL/GenBank/DDBJ whole genome shotgun (WGS) entry which is preliminary data.</text>
</comment>
<evidence type="ECO:0000313" key="7">
    <source>
        <dbReference type="Proteomes" id="UP000005446"/>
    </source>
</evidence>
<evidence type="ECO:0000256" key="2">
    <source>
        <dbReference type="ARBA" id="ARBA00022723"/>
    </source>
</evidence>
<dbReference type="SUPFAM" id="SSF81631">
    <property type="entry name" value="PAP/OAS1 substrate-binding domain"/>
    <property type="match status" value="1"/>
</dbReference>
<protein>
    <submittedName>
        <fullName evidence="6">Putative Poly(A) RNA polymerase protein cid1</fullName>
    </submittedName>
</protein>
<keyword evidence="7" id="KW-1185">Reference proteome</keyword>
<dbReference type="EMBL" id="AGUE01000193">
    <property type="protein sequence ID" value="EHK97469.1"/>
    <property type="molecule type" value="Genomic_DNA"/>
</dbReference>
<evidence type="ECO:0000256" key="1">
    <source>
        <dbReference type="ARBA" id="ARBA00022679"/>
    </source>
</evidence>
<evidence type="ECO:0000313" key="6">
    <source>
        <dbReference type="EMBL" id="EHK97469.1"/>
    </source>
</evidence>
<dbReference type="InParanoid" id="H0EVH8"/>
<dbReference type="PANTHER" id="PTHR12271">
    <property type="entry name" value="POLY A POLYMERASE CID PAP -RELATED"/>
    <property type="match status" value="1"/>
</dbReference>